<accession>A0AAN8LV54</accession>
<sequence>MPEDRESSSPNPPPENPGEEWVDYVDALGQSRKWMKKDLPVFKKMDQDFQGKGRDPAEKDLLSEDMRRELKRWEREEEEAMNRPVGLIHYEDIREQEARELGVGYFAFSQDQEQRRKRKETLDMLRDQTTDQCSKREQLKEKRKDLLNAWLAKVRQRKMKKTKLDRTEDDQGAGHNQEEEEDLIGPLPPSDEAPVEAPAVKKVVEIQERRDTKPEVPHIREWDRGKATSTPVTSTMKLFLEGCLSHLSFSLPYKGLSLSFP</sequence>
<dbReference type="PANTHER" id="PTHR15885:SF1">
    <property type="entry name" value="COILED-COIL DOMAIN-CONTAINING PROTEIN 174"/>
    <property type="match status" value="1"/>
</dbReference>
<dbReference type="EMBL" id="JAGTTL010000008">
    <property type="protein sequence ID" value="KAK6319243.1"/>
    <property type="molecule type" value="Genomic_DNA"/>
</dbReference>
<dbReference type="Pfam" id="PF13300">
    <property type="entry name" value="DUF4078"/>
    <property type="match status" value="1"/>
</dbReference>
<dbReference type="PANTHER" id="PTHR15885">
    <property type="entry name" value="COILED-COIL DOMAIN-CONTAINING PROTEIN 174"/>
    <property type="match status" value="1"/>
</dbReference>
<comment type="caution">
    <text evidence="4">The sequence shown here is derived from an EMBL/GenBank/DDBJ whole genome shotgun (WGS) entry which is preliminary data.</text>
</comment>
<evidence type="ECO:0000313" key="5">
    <source>
        <dbReference type="Proteomes" id="UP001356427"/>
    </source>
</evidence>
<dbReference type="Proteomes" id="UP001356427">
    <property type="component" value="Unassembled WGS sequence"/>
</dbReference>
<feature type="compositionally biased region" description="Basic and acidic residues" evidence="2">
    <location>
        <begin position="120"/>
        <end position="137"/>
    </location>
</feature>
<feature type="region of interest" description="Disordered" evidence="2">
    <location>
        <begin position="158"/>
        <end position="194"/>
    </location>
</feature>
<dbReference type="Pfam" id="PF25449">
    <property type="entry name" value="CCDC174_GRSR"/>
    <property type="match status" value="1"/>
</dbReference>
<protein>
    <recommendedName>
        <fullName evidence="3">CCDC174 alpha/beta GRSR domain-containing protein</fullName>
    </recommendedName>
</protein>
<gene>
    <name evidence="4" type="ORF">J4Q44_G00104540</name>
</gene>
<feature type="domain" description="CCDC174 alpha/beta GRSR" evidence="3">
    <location>
        <begin position="21"/>
        <end position="50"/>
    </location>
</feature>
<evidence type="ECO:0000256" key="1">
    <source>
        <dbReference type="ARBA" id="ARBA00023054"/>
    </source>
</evidence>
<keyword evidence="5" id="KW-1185">Reference proteome</keyword>
<name>A0AAN8LV54_9TELE</name>
<organism evidence="4 5">
    <name type="scientific">Coregonus suidteri</name>
    <dbReference type="NCBI Taxonomy" id="861788"/>
    <lineage>
        <taxon>Eukaryota</taxon>
        <taxon>Metazoa</taxon>
        <taxon>Chordata</taxon>
        <taxon>Craniata</taxon>
        <taxon>Vertebrata</taxon>
        <taxon>Euteleostomi</taxon>
        <taxon>Actinopterygii</taxon>
        <taxon>Neopterygii</taxon>
        <taxon>Teleostei</taxon>
        <taxon>Protacanthopterygii</taxon>
        <taxon>Salmoniformes</taxon>
        <taxon>Salmonidae</taxon>
        <taxon>Coregoninae</taxon>
        <taxon>Coregonus</taxon>
    </lineage>
</organism>
<feature type="region of interest" description="Disordered" evidence="2">
    <location>
        <begin position="112"/>
        <end position="137"/>
    </location>
</feature>
<keyword evidence="1" id="KW-0175">Coiled coil</keyword>
<dbReference type="InterPro" id="IPR057464">
    <property type="entry name" value="CCDC174_GRSR"/>
</dbReference>
<evidence type="ECO:0000256" key="2">
    <source>
        <dbReference type="SAM" id="MobiDB-lite"/>
    </source>
</evidence>
<evidence type="ECO:0000259" key="3">
    <source>
        <dbReference type="Pfam" id="PF25449"/>
    </source>
</evidence>
<feature type="region of interest" description="Disordered" evidence="2">
    <location>
        <begin position="1"/>
        <end position="21"/>
    </location>
</feature>
<evidence type="ECO:0000313" key="4">
    <source>
        <dbReference type="EMBL" id="KAK6319243.1"/>
    </source>
</evidence>
<dbReference type="InterPro" id="IPR025066">
    <property type="entry name" value="CCDC174-like"/>
</dbReference>
<proteinExistence type="predicted"/>
<reference evidence="4 5" key="1">
    <citation type="submission" date="2021-04" db="EMBL/GenBank/DDBJ databases">
        <authorList>
            <person name="De Guttry C."/>
            <person name="Zahm M."/>
            <person name="Klopp C."/>
            <person name="Cabau C."/>
            <person name="Louis A."/>
            <person name="Berthelot C."/>
            <person name="Parey E."/>
            <person name="Roest Crollius H."/>
            <person name="Montfort J."/>
            <person name="Robinson-Rechavi M."/>
            <person name="Bucao C."/>
            <person name="Bouchez O."/>
            <person name="Gislard M."/>
            <person name="Lluch J."/>
            <person name="Milhes M."/>
            <person name="Lampietro C."/>
            <person name="Lopez Roques C."/>
            <person name="Donnadieu C."/>
            <person name="Braasch I."/>
            <person name="Desvignes T."/>
            <person name="Postlethwait J."/>
            <person name="Bobe J."/>
            <person name="Wedekind C."/>
            <person name="Guiguen Y."/>
        </authorList>
    </citation>
    <scope>NUCLEOTIDE SEQUENCE [LARGE SCALE GENOMIC DNA]</scope>
    <source>
        <strain evidence="4">Cs_M1</strain>
        <tissue evidence="4">Blood</tissue>
    </source>
</reference>
<dbReference type="AlphaFoldDB" id="A0AAN8LV54"/>
<dbReference type="GO" id="GO:0005634">
    <property type="term" value="C:nucleus"/>
    <property type="evidence" value="ECO:0007669"/>
    <property type="project" value="TreeGrafter"/>
</dbReference>